<name>B6RQP1_SITZE</name>
<dbReference type="AlphaFoldDB" id="B6RQP1"/>
<accession>B6RQP1</accession>
<keyword evidence="5" id="KW-0399">Innate immunity</keyword>
<sequence>MKSAVILVLVATLAFASCKSLIVQDEDGQVYSLTPISSRQKREEPKWYGGGGANGKQGGGVIGVMNPNGSGGQVKYGHANGYGHDVSVDARVPVWSNGQSTLNVGGGFDRHVGGWGGSHTGDKRVGINFNHRF</sequence>
<comment type="subcellular location">
    <subcellularLocation>
        <location evidence="1">Secreted</location>
    </subcellularLocation>
</comment>
<evidence type="ECO:0000256" key="5">
    <source>
        <dbReference type="ARBA" id="ARBA00022588"/>
    </source>
</evidence>
<evidence type="ECO:0000256" key="3">
    <source>
        <dbReference type="ARBA" id="ARBA00022525"/>
    </source>
</evidence>
<evidence type="ECO:0000256" key="1">
    <source>
        <dbReference type="ARBA" id="ARBA00004613"/>
    </source>
</evidence>
<evidence type="ECO:0000256" key="4">
    <source>
        <dbReference type="ARBA" id="ARBA00022529"/>
    </source>
</evidence>
<dbReference type="GO" id="GO:0005576">
    <property type="term" value="C:extracellular region"/>
    <property type="evidence" value="ECO:0007669"/>
    <property type="project" value="UniProtKB-SubCell"/>
</dbReference>
<feature type="signal peptide" evidence="8">
    <location>
        <begin position="1"/>
        <end position="18"/>
    </location>
</feature>
<evidence type="ECO:0000256" key="7">
    <source>
        <dbReference type="ARBA" id="ARBA00023022"/>
    </source>
</evidence>
<keyword evidence="3" id="KW-0964">Secreted</keyword>
<keyword evidence="8" id="KW-0732">Signal</keyword>
<reference evidence="10" key="1">
    <citation type="journal article" date="2008" name="BMC Biol.">
        <title>Identification of the weevil immune genes and their expression in the bacteriome tissue.</title>
        <authorList>
            <person name="Anselme C."/>
            <person name="Perez-Brocal V."/>
            <person name="Vallier A."/>
            <person name="Vincent-Monegat C."/>
            <person name="Charif D."/>
            <person name="Latorre A."/>
            <person name="Moya A."/>
            <person name="Heddi A."/>
        </authorList>
    </citation>
    <scope>NUCLEOTIDE SEQUENCE</scope>
    <source>
        <strain evidence="10">Lagoa</strain>
    </source>
</reference>
<dbReference type="EMBL" id="EU282112">
    <property type="protein sequence ID" value="ABZ80662.1"/>
    <property type="molecule type" value="mRNA"/>
</dbReference>
<organism evidence="10">
    <name type="scientific">Sitophilus zeamais</name>
    <name type="common">Maize weevil</name>
    <dbReference type="NCBI Taxonomy" id="7047"/>
    <lineage>
        <taxon>Eukaryota</taxon>
        <taxon>Metazoa</taxon>
        <taxon>Ecdysozoa</taxon>
        <taxon>Arthropoda</taxon>
        <taxon>Hexapoda</taxon>
        <taxon>Insecta</taxon>
        <taxon>Pterygota</taxon>
        <taxon>Neoptera</taxon>
        <taxon>Endopterygota</taxon>
        <taxon>Coleoptera</taxon>
        <taxon>Polyphaga</taxon>
        <taxon>Cucujiformia</taxon>
        <taxon>Curculionidae</taxon>
        <taxon>Dryophthorinae</taxon>
        <taxon>Sitophilus</taxon>
    </lineage>
</organism>
<dbReference type="InterPro" id="IPR005521">
    <property type="entry name" value="Attacin_C"/>
</dbReference>
<keyword evidence="7" id="KW-0044">Antibiotic</keyword>
<dbReference type="GO" id="GO:0042742">
    <property type="term" value="P:defense response to bacterium"/>
    <property type="evidence" value="ECO:0007669"/>
    <property type="project" value="UniProtKB-KW"/>
</dbReference>
<evidence type="ECO:0000256" key="2">
    <source>
        <dbReference type="ARBA" id="ARBA00007550"/>
    </source>
</evidence>
<dbReference type="Pfam" id="PF03769">
    <property type="entry name" value="Attacin_C"/>
    <property type="match status" value="1"/>
</dbReference>
<keyword evidence="4" id="KW-0929">Antimicrobial</keyword>
<protein>
    <submittedName>
        <fullName evidence="10">Hypothetical antimicrobial peptide</fullName>
    </submittedName>
</protein>
<evidence type="ECO:0000313" key="10">
    <source>
        <dbReference type="EMBL" id="ABZ80662.1"/>
    </source>
</evidence>
<evidence type="ECO:0000256" key="8">
    <source>
        <dbReference type="SAM" id="SignalP"/>
    </source>
</evidence>
<evidence type="ECO:0000259" key="9">
    <source>
        <dbReference type="Pfam" id="PF03769"/>
    </source>
</evidence>
<feature type="domain" description="Attacin C-terminal" evidence="9">
    <location>
        <begin position="56"/>
        <end position="133"/>
    </location>
</feature>
<feature type="chain" id="PRO_5002846676" evidence="8">
    <location>
        <begin position="19"/>
        <end position="133"/>
    </location>
</feature>
<dbReference type="PROSITE" id="PS51257">
    <property type="entry name" value="PROKAR_LIPOPROTEIN"/>
    <property type="match status" value="1"/>
</dbReference>
<dbReference type="GO" id="GO:0045087">
    <property type="term" value="P:innate immune response"/>
    <property type="evidence" value="ECO:0007669"/>
    <property type="project" value="UniProtKB-KW"/>
</dbReference>
<evidence type="ECO:0000256" key="6">
    <source>
        <dbReference type="ARBA" id="ARBA00022859"/>
    </source>
</evidence>
<keyword evidence="6" id="KW-0391">Immunity</keyword>
<proteinExistence type="evidence at transcript level"/>
<comment type="similarity">
    <text evidence="2">Belongs to the attacin/sarcotoxin-2 family.</text>
</comment>